<evidence type="ECO:0000313" key="5">
    <source>
        <dbReference type="Proteomes" id="UP001236014"/>
    </source>
</evidence>
<feature type="domain" description="Response regulatory" evidence="3">
    <location>
        <begin position="15"/>
        <end position="129"/>
    </location>
</feature>
<accession>A0A9Y2IEX5</accession>
<dbReference type="KEGG" id="acab:QRX50_41785"/>
<dbReference type="InterPro" id="IPR001789">
    <property type="entry name" value="Sig_transdc_resp-reg_receiver"/>
</dbReference>
<dbReference type="AlphaFoldDB" id="A0A9Y2IEX5"/>
<dbReference type="RefSeq" id="WP_285968602.1">
    <property type="nucleotide sequence ID" value="NZ_CP127294.1"/>
</dbReference>
<dbReference type="Proteomes" id="UP001236014">
    <property type="component" value="Chromosome"/>
</dbReference>
<dbReference type="InterPro" id="IPR011006">
    <property type="entry name" value="CheY-like_superfamily"/>
</dbReference>
<dbReference type="SMART" id="SM00448">
    <property type="entry name" value="REC"/>
    <property type="match status" value="1"/>
</dbReference>
<dbReference type="SMART" id="SM00331">
    <property type="entry name" value="PP2C_SIG"/>
    <property type="match status" value="1"/>
</dbReference>
<dbReference type="Gene3D" id="3.40.50.2300">
    <property type="match status" value="1"/>
</dbReference>
<dbReference type="SUPFAM" id="SSF52172">
    <property type="entry name" value="CheY-like"/>
    <property type="match status" value="1"/>
</dbReference>
<evidence type="ECO:0000259" key="3">
    <source>
        <dbReference type="PROSITE" id="PS50110"/>
    </source>
</evidence>
<dbReference type="PROSITE" id="PS50110">
    <property type="entry name" value="RESPONSE_REGULATORY"/>
    <property type="match status" value="1"/>
</dbReference>
<dbReference type="Gene3D" id="3.60.40.10">
    <property type="entry name" value="PPM-type phosphatase domain"/>
    <property type="match status" value="1"/>
</dbReference>
<protein>
    <submittedName>
        <fullName evidence="4">SpoIIE family protein phosphatase</fullName>
    </submittedName>
</protein>
<dbReference type="PANTHER" id="PTHR43156:SF2">
    <property type="entry name" value="STAGE II SPORULATION PROTEIN E"/>
    <property type="match status" value="1"/>
</dbReference>
<keyword evidence="2" id="KW-0597">Phosphoprotein</keyword>
<dbReference type="GO" id="GO:0000160">
    <property type="term" value="P:phosphorelay signal transduction system"/>
    <property type="evidence" value="ECO:0007669"/>
    <property type="project" value="InterPro"/>
</dbReference>
<name>A0A9Y2IEX5_9PSEU</name>
<evidence type="ECO:0000313" key="4">
    <source>
        <dbReference type="EMBL" id="WIX77865.1"/>
    </source>
</evidence>
<dbReference type="InterPro" id="IPR036457">
    <property type="entry name" value="PPM-type-like_dom_sf"/>
</dbReference>
<feature type="modified residue" description="4-aspartylphosphate" evidence="2">
    <location>
        <position position="64"/>
    </location>
</feature>
<dbReference type="InterPro" id="IPR052016">
    <property type="entry name" value="Bact_Sigma-Reg"/>
</dbReference>
<keyword evidence="5" id="KW-1185">Reference proteome</keyword>
<dbReference type="Pfam" id="PF07228">
    <property type="entry name" value="SpoIIE"/>
    <property type="match status" value="1"/>
</dbReference>
<dbReference type="GO" id="GO:0016791">
    <property type="term" value="F:phosphatase activity"/>
    <property type="evidence" value="ECO:0007669"/>
    <property type="project" value="TreeGrafter"/>
</dbReference>
<dbReference type="EMBL" id="CP127294">
    <property type="protein sequence ID" value="WIX77865.1"/>
    <property type="molecule type" value="Genomic_DNA"/>
</dbReference>
<evidence type="ECO:0000256" key="1">
    <source>
        <dbReference type="ARBA" id="ARBA00022801"/>
    </source>
</evidence>
<dbReference type="PANTHER" id="PTHR43156">
    <property type="entry name" value="STAGE II SPORULATION PROTEIN E-RELATED"/>
    <property type="match status" value="1"/>
</dbReference>
<gene>
    <name evidence="4" type="ORF">QRX50_41785</name>
</gene>
<dbReference type="InterPro" id="IPR001932">
    <property type="entry name" value="PPM-type_phosphatase-like_dom"/>
</dbReference>
<proteinExistence type="predicted"/>
<organism evidence="4 5">
    <name type="scientific">Amycolatopsis carbonis</name>
    <dbReference type="NCBI Taxonomy" id="715471"/>
    <lineage>
        <taxon>Bacteria</taxon>
        <taxon>Bacillati</taxon>
        <taxon>Actinomycetota</taxon>
        <taxon>Actinomycetes</taxon>
        <taxon>Pseudonocardiales</taxon>
        <taxon>Pseudonocardiaceae</taxon>
        <taxon>Amycolatopsis</taxon>
    </lineage>
</organism>
<dbReference type="Pfam" id="PF00072">
    <property type="entry name" value="Response_reg"/>
    <property type="match status" value="1"/>
</dbReference>
<keyword evidence="1" id="KW-0378">Hydrolase</keyword>
<sequence length="402" mass="42778">MVPRADPAAPGSRLRVLLIEDDDGDALIVEELLADAAVPATLARARTLAEALKGPVVADCILLDLQLPDAMGLTGLTRLRQHAPGTAVVVLTGQNDETTGVAAVAAGAQDYLGKNQVDGPLLGKALRYAWERKRTEQVEHQLLQQQLLASENSRLERGLLPTPLLADPHLELASKYRPGRNGSLLGGDFYDAVELTDGTVHLMIGDVCGHGPDEAALGVALRIAWRALVLAGLPMAGVLATVERVLVHERIRPLFATLCAVVVAPDRRSARMSLAGHPPPLLISRDGIGRLLPGDKLGVPLGVVPDARWDPLDVDLEPGWSLVLYTDGIFEGRVGGGAERLGHEEMARLLVALLREAGPDTGHGVVLDRLITRVEELNAGPLDDDVALTMLTHLQGREGAVR</sequence>
<evidence type="ECO:0000256" key="2">
    <source>
        <dbReference type="PROSITE-ProRule" id="PRU00169"/>
    </source>
</evidence>
<reference evidence="4 5" key="1">
    <citation type="submission" date="2023-06" db="EMBL/GenBank/DDBJ databases">
        <authorList>
            <person name="Oyuntsetseg B."/>
            <person name="Kim S.B."/>
        </authorList>
    </citation>
    <scope>NUCLEOTIDE SEQUENCE [LARGE SCALE GENOMIC DNA]</scope>
    <source>
        <strain evidence="4 5">2-15</strain>
    </source>
</reference>